<comment type="caution">
    <text evidence="2">The sequence shown here is derived from an EMBL/GenBank/DDBJ whole genome shotgun (WGS) entry which is preliminary data.</text>
</comment>
<accession>A0A5C5Y477</accession>
<dbReference type="InterPro" id="IPR004360">
    <property type="entry name" value="Glyas_Fos-R_dOase_dom"/>
</dbReference>
<evidence type="ECO:0000259" key="1">
    <source>
        <dbReference type="PROSITE" id="PS51819"/>
    </source>
</evidence>
<gene>
    <name evidence="2" type="ORF">Pan14r_20600</name>
</gene>
<dbReference type="Pfam" id="PF00903">
    <property type="entry name" value="Glyoxalase"/>
    <property type="match status" value="1"/>
</dbReference>
<proteinExistence type="predicted"/>
<dbReference type="AlphaFoldDB" id="A0A5C5Y477"/>
<dbReference type="PROSITE" id="PS51819">
    <property type="entry name" value="VOC"/>
    <property type="match status" value="1"/>
</dbReference>
<dbReference type="CDD" id="cd07264">
    <property type="entry name" value="VOC_like"/>
    <property type="match status" value="1"/>
</dbReference>
<dbReference type="InterPro" id="IPR037523">
    <property type="entry name" value="VOC_core"/>
</dbReference>
<evidence type="ECO:0000313" key="2">
    <source>
        <dbReference type="EMBL" id="TWT69768.1"/>
    </source>
</evidence>
<sequence>MKLGYVILYVRDVESTIGFYETAFGMECRFRHSAEGNDYAEMETGQTVLAFASETLADSHEFDYAKVRPDRSPPAIEIALVTDDVEAAYEKAIQGGAAAVRPPADKPWGQTISYVRDANGFLIEICSPVGG</sequence>
<dbReference type="InterPro" id="IPR029068">
    <property type="entry name" value="Glyas_Bleomycin-R_OHBP_Dase"/>
</dbReference>
<dbReference type="OrthoDB" id="9796521at2"/>
<dbReference type="Gene3D" id="3.10.180.10">
    <property type="entry name" value="2,3-Dihydroxybiphenyl 1,2-Dioxygenase, domain 1"/>
    <property type="match status" value="1"/>
</dbReference>
<name>A0A5C5Y477_9PLAN</name>
<feature type="domain" description="VOC" evidence="1">
    <location>
        <begin position="2"/>
        <end position="128"/>
    </location>
</feature>
<organism evidence="2 3">
    <name type="scientific">Crateriforma conspicua</name>
    <dbReference type="NCBI Taxonomy" id="2527996"/>
    <lineage>
        <taxon>Bacteria</taxon>
        <taxon>Pseudomonadati</taxon>
        <taxon>Planctomycetota</taxon>
        <taxon>Planctomycetia</taxon>
        <taxon>Planctomycetales</taxon>
        <taxon>Planctomycetaceae</taxon>
        <taxon>Crateriforma</taxon>
    </lineage>
</organism>
<dbReference type="RefSeq" id="WP_145300067.1">
    <property type="nucleotide sequence ID" value="NZ_CP036319.1"/>
</dbReference>
<evidence type="ECO:0000313" key="3">
    <source>
        <dbReference type="Proteomes" id="UP000317238"/>
    </source>
</evidence>
<keyword evidence="3" id="KW-1185">Reference proteome</keyword>
<reference evidence="2 3" key="1">
    <citation type="submission" date="2019-02" db="EMBL/GenBank/DDBJ databases">
        <title>Deep-cultivation of Planctomycetes and their phenomic and genomic characterization uncovers novel biology.</title>
        <authorList>
            <person name="Wiegand S."/>
            <person name="Jogler M."/>
            <person name="Boedeker C."/>
            <person name="Pinto D."/>
            <person name="Vollmers J."/>
            <person name="Rivas-Marin E."/>
            <person name="Kohn T."/>
            <person name="Peeters S.H."/>
            <person name="Heuer A."/>
            <person name="Rast P."/>
            <person name="Oberbeckmann S."/>
            <person name="Bunk B."/>
            <person name="Jeske O."/>
            <person name="Meyerdierks A."/>
            <person name="Storesund J.E."/>
            <person name="Kallscheuer N."/>
            <person name="Luecker S."/>
            <person name="Lage O.M."/>
            <person name="Pohl T."/>
            <person name="Merkel B.J."/>
            <person name="Hornburger P."/>
            <person name="Mueller R.-W."/>
            <person name="Bruemmer F."/>
            <person name="Labrenz M."/>
            <person name="Spormann A.M."/>
            <person name="Op Den Camp H."/>
            <person name="Overmann J."/>
            <person name="Amann R."/>
            <person name="Jetten M.S.M."/>
            <person name="Mascher T."/>
            <person name="Medema M.H."/>
            <person name="Devos D.P."/>
            <person name="Kaster A.-K."/>
            <person name="Ovreas L."/>
            <person name="Rohde M."/>
            <person name="Galperin M.Y."/>
            <person name="Jogler C."/>
        </authorList>
    </citation>
    <scope>NUCLEOTIDE SEQUENCE [LARGE SCALE GENOMIC DNA]</scope>
    <source>
        <strain evidence="2 3">Pan14r</strain>
    </source>
</reference>
<dbReference type="Proteomes" id="UP000317238">
    <property type="component" value="Unassembled WGS sequence"/>
</dbReference>
<dbReference type="PANTHER" id="PTHR34109">
    <property type="entry name" value="BNAUNNG04460D PROTEIN-RELATED"/>
    <property type="match status" value="1"/>
</dbReference>
<protein>
    <submittedName>
        <fullName evidence="2">Glyoxalase-like domain protein</fullName>
    </submittedName>
</protein>
<dbReference type="SUPFAM" id="SSF54593">
    <property type="entry name" value="Glyoxalase/Bleomycin resistance protein/Dihydroxybiphenyl dioxygenase"/>
    <property type="match status" value="1"/>
</dbReference>
<dbReference type="EMBL" id="SJPL01000001">
    <property type="protein sequence ID" value="TWT69768.1"/>
    <property type="molecule type" value="Genomic_DNA"/>
</dbReference>